<feature type="signal peptide" evidence="1">
    <location>
        <begin position="1"/>
        <end position="29"/>
    </location>
</feature>
<evidence type="ECO:0000313" key="2">
    <source>
        <dbReference type="EMBL" id="MBW77408.1"/>
    </source>
</evidence>
<reference evidence="2" key="1">
    <citation type="submission" date="2018-01" db="EMBL/GenBank/DDBJ databases">
        <title>An insight into the sialome of Amazonian anophelines.</title>
        <authorList>
            <person name="Ribeiro J.M."/>
            <person name="Scarpassa V."/>
            <person name="Calvo E."/>
        </authorList>
    </citation>
    <scope>NUCLEOTIDE SEQUENCE</scope>
</reference>
<protein>
    <submittedName>
        <fullName evidence="2">Putative secreted protein</fullName>
    </submittedName>
</protein>
<dbReference type="EMBL" id="GGFL01013230">
    <property type="protein sequence ID" value="MBW77408.1"/>
    <property type="molecule type" value="Transcribed_RNA"/>
</dbReference>
<accession>A0A2M4DJP8</accession>
<sequence length="71" mass="7414">MPIYCAAPGGWIVLICACFCGPRIPTVAAAHRHRRQGSSSLLGGGNASSPALWMVPNLAVCLLHPTQTPFA</sequence>
<feature type="chain" id="PRO_5014895541" evidence="1">
    <location>
        <begin position="30"/>
        <end position="71"/>
    </location>
</feature>
<evidence type="ECO:0000256" key="1">
    <source>
        <dbReference type="SAM" id="SignalP"/>
    </source>
</evidence>
<keyword evidence="1" id="KW-0732">Signal</keyword>
<name>A0A2M4DJP8_ANODA</name>
<dbReference type="AlphaFoldDB" id="A0A2M4DJP8"/>
<organism evidence="2">
    <name type="scientific">Anopheles darlingi</name>
    <name type="common">Mosquito</name>
    <dbReference type="NCBI Taxonomy" id="43151"/>
    <lineage>
        <taxon>Eukaryota</taxon>
        <taxon>Metazoa</taxon>
        <taxon>Ecdysozoa</taxon>
        <taxon>Arthropoda</taxon>
        <taxon>Hexapoda</taxon>
        <taxon>Insecta</taxon>
        <taxon>Pterygota</taxon>
        <taxon>Neoptera</taxon>
        <taxon>Endopterygota</taxon>
        <taxon>Diptera</taxon>
        <taxon>Nematocera</taxon>
        <taxon>Culicoidea</taxon>
        <taxon>Culicidae</taxon>
        <taxon>Anophelinae</taxon>
        <taxon>Anopheles</taxon>
    </lineage>
</organism>
<proteinExistence type="predicted"/>